<dbReference type="InterPro" id="IPR029016">
    <property type="entry name" value="GAF-like_dom_sf"/>
</dbReference>
<evidence type="ECO:0000313" key="7">
    <source>
        <dbReference type="Proteomes" id="UP000247150"/>
    </source>
</evidence>
<comment type="caution">
    <text evidence="6">The sequence shown here is derived from an EMBL/GenBank/DDBJ whole genome shotgun (WGS) entry which is preliminary data.</text>
</comment>
<dbReference type="Gene3D" id="3.30.450.40">
    <property type="match status" value="1"/>
</dbReference>
<dbReference type="AlphaFoldDB" id="A0A2V3A907"/>
<evidence type="ECO:0000256" key="2">
    <source>
        <dbReference type="ARBA" id="ARBA00023125"/>
    </source>
</evidence>
<protein>
    <submittedName>
        <fullName evidence="6">IclR family transcriptional regulator</fullName>
    </submittedName>
</protein>
<dbReference type="InterPro" id="IPR050707">
    <property type="entry name" value="HTH_MetabolicPath_Reg"/>
</dbReference>
<dbReference type="PROSITE" id="PS51078">
    <property type="entry name" value="ICLR_ED"/>
    <property type="match status" value="1"/>
</dbReference>
<organism evidence="6 7">
    <name type="scientific">Cytobacillus oceanisediminis</name>
    <dbReference type="NCBI Taxonomy" id="665099"/>
    <lineage>
        <taxon>Bacteria</taxon>
        <taxon>Bacillati</taxon>
        <taxon>Bacillota</taxon>
        <taxon>Bacilli</taxon>
        <taxon>Bacillales</taxon>
        <taxon>Bacillaceae</taxon>
        <taxon>Cytobacillus</taxon>
    </lineage>
</organism>
<dbReference type="SMART" id="SM00346">
    <property type="entry name" value="HTH_ICLR"/>
    <property type="match status" value="1"/>
</dbReference>
<dbReference type="PANTHER" id="PTHR30136">
    <property type="entry name" value="HELIX-TURN-HELIX TRANSCRIPTIONAL REGULATOR, ICLR FAMILY"/>
    <property type="match status" value="1"/>
</dbReference>
<feature type="domain" description="HTH iclR-type" evidence="4">
    <location>
        <begin position="2"/>
        <end position="72"/>
    </location>
</feature>
<dbReference type="GO" id="GO:0003700">
    <property type="term" value="F:DNA-binding transcription factor activity"/>
    <property type="evidence" value="ECO:0007669"/>
    <property type="project" value="TreeGrafter"/>
</dbReference>
<keyword evidence="1" id="KW-0805">Transcription regulation</keyword>
<keyword evidence="3" id="KW-0804">Transcription</keyword>
<dbReference type="SUPFAM" id="SSF46785">
    <property type="entry name" value="Winged helix' DNA-binding domain"/>
    <property type="match status" value="1"/>
</dbReference>
<dbReference type="InterPro" id="IPR014757">
    <property type="entry name" value="Tscrpt_reg_IclR_C"/>
</dbReference>
<dbReference type="SUPFAM" id="SSF55781">
    <property type="entry name" value="GAF domain-like"/>
    <property type="match status" value="1"/>
</dbReference>
<sequence>MSKTIEKGLHLLEIFTDEKPYWRLDEISKTLGIPKATAYRLLRTFAEFGYLQRVTFHQDGMVVDGERYGLGIKFLEMGERVAGRFEIRRIALPHMKNLQGMFNEAVQLVIREQNAGIYLEKIESTRPVRLYTRVGRQAPLYAGACTRTLLSFLPDEQISDVLENPIIPFASQTPKSKEEVLKLVKETRETGYAYSDSELEEGTVSIAVPIFDRYGTVSYSISIAGFSTSFPRDKVHHFLGPLWEAAAGISQEIGYNLPYPYGGKIKIK</sequence>
<dbReference type="PANTHER" id="PTHR30136:SF24">
    <property type="entry name" value="HTH-TYPE TRANSCRIPTIONAL REPRESSOR ALLR"/>
    <property type="match status" value="1"/>
</dbReference>
<dbReference type="GO" id="GO:0045892">
    <property type="term" value="P:negative regulation of DNA-templated transcription"/>
    <property type="evidence" value="ECO:0007669"/>
    <property type="project" value="TreeGrafter"/>
</dbReference>
<name>A0A2V3A907_9BACI</name>
<evidence type="ECO:0000256" key="1">
    <source>
        <dbReference type="ARBA" id="ARBA00023015"/>
    </source>
</evidence>
<reference evidence="6 7" key="1">
    <citation type="submission" date="2018-05" db="EMBL/GenBank/DDBJ databases">
        <title>Freshwater and sediment microbial communities from various areas in North America, analyzing microbe dynamics in response to fracking.</title>
        <authorList>
            <person name="Lamendella R."/>
        </authorList>
    </citation>
    <scope>NUCLEOTIDE SEQUENCE [LARGE SCALE GENOMIC DNA]</scope>
    <source>
        <strain evidence="6 7">15_TX</strain>
    </source>
</reference>
<dbReference type="OrthoDB" id="9791752at2"/>
<feature type="domain" description="IclR-ED" evidence="5">
    <location>
        <begin position="73"/>
        <end position="255"/>
    </location>
</feature>
<dbReference type="RefSeq" id="WP_110063944.1">
    <property type="nucleotide sequence ID" value="NZ_QGTW01000002.1"/>
</dbReference>
<dbReference type="InterPro" id="IPR036390">
    <property type="entry name" value="WH_DNA-bd_sf"/>
</dbReference>
<accession>A0A2V3A907</accession>
<dbReference type="Proteomes" id="UP000247150">
    <property type="component" value="Unassembled WGS sequence"/>
</dbReference>
<dbReference type="InterPro" id="IPR005471">
    <property type="entry name" value="Tscrpt_reg_IclR_N"/>
</dbReference>
<evidence type="ECO:0000256" key="3">
    <source>
        <dbReference type="ARBA" id="ARBA00023163"/>
    </source>
</evidence>
<dbReference type="Pfam" id="PF09339">
    <property type="entry name" value="HTH_IclR"/>
    <property type="match status" value="1"/>
</dbReference>
<dbReference type="InterPro" id="IPR036388">
    <property type="entry name" value="WH-like_DNA-bd_sf"/>
</dbReference>
<dbReference type="Pfam" id="PF01614">
    <property type="entry name" value="IclR_C"/>
    <property type="match status" value="1"/>
</dbReference>
<dbReference type="Gene3D" id="1.10.10.10">
    <property type="entry name" value="Winged helix-like DNA-binding domain superfamily/Winged helix DNA-binding domain"/>
    <property type="match status" value="1"/>
</dbReference>
<proteinExistence type="predicted"/>
<evidence type="ECO:0000259" key="5">
    <source>
        <dbReference type="PROSITE" id="PS51078"/>
    </source>
</evidence>
<dbReference type="GO" id="GO:0003677">
    <property type="term" value="F:DNA binding"/>
    <property type="evidence" value="ECO:0007669"/>
    <property type="project" value="UniProtKB-KW"/>
</dbReference>
<evidence type="ECO:0000313" key="6">
    <source>
        <dbReference type="EMBL" id="PWW31413.1"/>
    </source>
</evidence>
<dbReference type="PROSITE" id="PS51077">
    <property type="entry name" value="HTH_ICLR"/>
    <property type="match status" value="1"/>
</dbReference>
<dbReference type="EMBL" id="QGTW01000002">
    <property type="protein sequence ID" value="PWW31413.1"/>
    <property type="molecule type" value="Genomic_DNA"/>
</dbReference>
<keyword evidence="2" id="KW-0238">DNA-binding</keyword>
<gene>
    <name evidence="6" type="ORF">DFO73_102411</name>
</gene>
<evidence type="ECO:0000259" key="4">
    <source>
        <dbReference type="PROSITE" id="PS51077"/>
    </source>
</evidence>